<protein>
    <submittedName>
        <fullName evidence="2">Uncharacterized protein</fullName>
    </submittedName>
</protein>
<evidence type="ECO:0000313" key="2">
    <source>
        <dbReference type="EMBL" id="CAF1679752.1"/>
    </source>
</evidence>
<name>A0A816GZQ1_9BILA</name>
<dbReference type="Proteomes" id="UP000663829">
    <property type="component" value="Unassembled WGS sequence"/>
</dbReference>
<feature type="non-terminal residue" evidence="2">
    <location>
        <position position="1"/>
    </location>
</feature>
<comment type="caution">
    <text evidence="2">The sequence shown here is derived from an EMBL/GenBank/DDBJ whole genome shotgun (WGS) entry which is preliminary data.</text>
</comment>
<dbReference type="Proteomes" id="UP000681722">
    <property type="component" value="Unassembled WGS sequence"/>
</dbReference>
<evidence type="ECO:0000313" key="3">
    <source>
        <dbReference type="EMBL" id="CAF4677566.1"/>
    </source>
</evidence>
<proteinExistence type="predicted"/>
<organism evidence="2 4">
    <name type="scientific">Didymodactylos carnosus</name>
    <dbReference type="NCBI Taxonomy" id="1234261"/>
    <lineage>
        <taxon>Eukaryota</taxon>
        <taxon>Metazoa</taxon>
        <taxon>Spiralia</taxon>
        <taxon>Gnathifera</taxon>
        <taxon>Rotifera</taxon>
        <taxon>Eurotatoria</taxon>
        <taxon>Bdelloidea</taxon>
        <taxon>Philodinida</taxon>
        <taxon>Philodinidae</taxon>
        <taxon>Didymodactylos</taxon>
    </lineage>
</organism>
<accession>A0A816GZQ1</accession>
<gene>
    <name evidence="2" type="ORF">GPM918_LOCUS46570</name>
    <name evidence="3" type="ORF">SRO942_LOCUS50998</name>
</gene>
<feature type="region of interest" description="Disordered" evidence="1">
    <location>
        <begin position="1"/>
        <end position="52"/>
    </location>
</feature>
<dbReference type="EMBL" id="CAJNOQ010065790">
    <property type="protein sequence ID" value="CAF1679752.1"/>
    <property type="molecule type" value="Genomic_DNA"/>
</dbReference>
<evidence type="ECO:0000313" key="4">
    <source>
        <dbReference type="Proteomes" id="UP000663829"/>
    </source>
</evidence>
<dbReference type="AlphaFoldDB" id="A0A816GZQ1"/>
<keyword evidence="4" id="KW-1185">Reference proteome</keyword>
<evidence type="ECO:0000256" key="1">
    <source>
        <dbReference type="SAM" id="MobiDB-lite"/>
    </source>
</evidence>
<sequence length="52" mass="5737">DFVIEGSEVSGTSDDKKEDGDGNDNDSLTNISKVETWSGTSFKPDLPNRLYR</sequence>
<dbReference type="EMBL" id="CAJOBC010152640">
    <property type="protein sequence ID" value="CAF4677566.1"/>
    <property type="molecule type" value="Genomic_DNA"/>
</dbReference>
<feature type="compositionally biased region" description="Polar residues" evidence="1">
    <location>
        <begin position="28"/>
        <end position="41"/>
    </location>
</feature>
<reference evidence="2" key="1">
    <citation type="submission" date="2021-02" db="EMBL/GenBank/DDBJ databases">
        <authorList>
            <person name="Nowell W R."/>
        </authorList>
    </citation>
    <scope>NUCLEOTIDE SEQUENCE</scope>
</reference>